<dbReference type="SMART" id="SM00235">
    <property type="entry name" value="ZnMc"/>
    <property type="match status" value="1"/>
</dbReference>
<dbReference type="SUPFAM" id="SSF55486">
    <property type="entry name" value="Metalloproteases ('zincins'), catalytic domain"/>
    <property type="match status" value="1"/>
</dbReference>
<dbReference type="GO" id="GO:0030198">
    <property type="term" value="P:extracellular matrix organization"/>
    <property type="evidence" value="ECO:0007669"/>
    <property type="project" value="TreeGrafter"/>
</dbReference>
<dbReference type="CDD" id="cd04278">
    <property type="entry name" value="ZnMc_MMP"/>
    <property type="match status" value="1"/>
</dbReference>
<feature type="binding site" evidence="9">
    <location>
        <position position="172"/>
    </location>
    <ligand>
        <name>Zn(2+)</name>
        <dbReference type="ChEBI" id="CHEBI:29105"/>
        <label>1</label>
    </ligand>
</feature>
<keyword evidence="13" id="KW-1185">Reference proteome</keyword>
<proteinExistence type="predicted"/>
<feature type="binding site" evidence="9">
    <location>
        <position position="178"/>
    </location>
    <ligand>
        <name>Ca(2+)</name>
        <dbReference type="ChEBI" id="CHEBI:29108"/>
        <label>3</label>
    </ligand>
</feature>
<evidence type="ECO:0000313" key="12">
    <source>
        <dbReference type="EMBL" id="KAH6869319.1"/>
    </source>
</evidence>
<keyword evidence="1" id="KW-0645">Protease</keyword>
<sequence length="260" mass="28979">MAEPSKNNNGWRAPDASLASEVTFVSLPPQEQAQVREFLQRFGYLDRSRDTTDLDPSVDDHAALKCFQRFIGLPDTGKFDAETQTAMDKPRCGFPDVSGISDFVLSGSKWHKPVITWRLVGGSEDLPLERVRKAILKACVQWDRHMNHNKLQEVLSGPADILILFAKRNHGDGHNFDGPGRVLAHAYFPPPAGGMLSGDIHFDEDEKWTDDFLMKVALHEVGHSLGLAHSTDPRAVMFPTFSDKSSLNTDDIAGIRRLYP</sequence>
<evidence type="ECO:0000256" key="8">
    <source>
        <dbReference type="PIRSR" id="PIRSR621190-1"/>
    </source>
</evidence>
<accession>A0A9P9AHQ9</accession>
<feature type="binding site" evidence="9">
    <location>
        <position position="203"/>
    </location>
    <ligand>
        <name>Ca(2+)</name>
        <dbReference type="ChEBI" id="CHEBI:29108"/>
        <label>3</label>
    </ligand>
</feature>
<feature type="binding site" evidence="9">
    <location>
        <position position="219"/>
    </location>
    <ligand>
        <name>Zn(2+)</name>
        <dbReference type="ChEBI" id="CHEBI:29105"/>
        <label>2</label>
        <note>catalytic</note>
    </ligand>
</feature>
<evidence type="ECO:0000256" key="4">
    <source>
        <dbReference type="ARBA" id="ARBA00022801"/>
    </source>
</evidence>
<keyword evidence="6" id="KW-0482">Metalloprotease</keyword>
<feature type="binding site" evidence="9">
    <location>
        <position position="177"/>
    </location>
    <ligand>
        <name>Ca(2+)</name>
        <dbReference type="ChEBI" id="CHEBI:29108"/>
        <label>3</label>
    </ligand>
</feature>
<dbReference type="PANTHER" id="PTHR10201:SF323">
    <property type="entry name" value="MATRIX METALLOPROTEINASE-21"/>
    <property type="match status" value="1"/>
</dbReference>
<comment type="cofactor">
    <cofactor evidence="9">
        <name>Ca(2+)</name>
        <dbReference type="ChEBI" id="CHEBI:29108"/>
    </cofactor>
    <text evidence="9">Can bind about 5 Ca(2+) ions per subunit.</text>
</comment>
<keyword evidence="3" id="KW-0732">Signal</keyword>
<dbReference type="AlphaFoldDB" id="A0A9P9AHQ9"/>
<keyword evidence="5 9" id="KW-0862">Zinc</keyword>
<dbReference type="PANTHER" id="PTHR10201">
    <property type="entry name" value="MATRIX METALLOPROTEINASE"/>
    <property type="match status" value="1"/>
</dbReference>
<dbReference type="InterPro" id="IPR024079">
    <property type="entry name" value="MetalloPept_cat_dom_sf"/>
</dbReference>
<dbReference type="InterPro" id="IPR002477">
    <property type="entry name" value="Peptidoglycan-bd-like"/>
</dbReference>
<dbReference type="InterPro" id="IPR001818">
    <property type="entry name" value="Pept_M10_metallopeptidase"/>
</dbReference>
<feature type="binding site" evidence="9">
    <location>
        <position position="170"/>
    </location>
    <ligand>
        <name>Zn(2+)</name>
        <dbReference type="ChEBI" id="CHEBI:29105"/>
        <label>1</label>
    </ligand>
</feature>
<evidence type="ECO:0000256" key="1">
    <source>
        <dbReference type="ARBA" id="ARBA00022670"/>
    </source>
</evidence>
<evidence type="ECO:0000256" key="7">
    <source>
        <dbReference type="ARBA" id="ARBA00023145"/>
    </source>
</evidence>
<feature type="binding site" evidence="9">
    <location>
        <position position="201"/>
    </location>
    <ligand>
        <name>Zn(2+)</name>
        <dbReference type="ChEBI" id="CHEBI:29105"/>
        <label>1</label>
    </ligand>
</feature>
<dbReference type="Gene3D" id="3.40.390.10">
    <property type="entry name" value="Collagenase (Catalytic Domain)"/>
    <property type="match status" value="1"/>
</dbReference>
<organism evidence="12 13">
    <name type="scientific">Thelonectria olida</name>
    <dbReference type="NCBI Taxonomy" id="1576542"/>
    <lineage>
        <taxon>Eukaryota</taxon>
        <taxon>Fungi</taxon>
        <taxon>Dikarya</taxon>
        <taxon>Ascomycota</taxon>
        <taxon>Pezizomycotina</taxon>
        <taxon>Sordariomycetes</taxon>
        <taxon>Hypocreomycetidae</taxon>
        <taxon>Hypocreales</taxon>
        <taxon>Nectriaceae</taxon>
        <taxon>Thelonectria</taxon>
    </lineage>
</organism>
<feature type="binding site" evidence="9">
    <location>
        <position position="223"/>
    </location>
    <ligand>
        <name>Zn(2+)</name>
        <dbReference type="ChEBI" id="CHEBI:29105"/>
        <label>2</label>
        <note>catalytic</note>
    </ligand>
</feature>
<dbReference type="GO" id="GO:0030574">
    <property type="term" value="P:collagen catabolic process"/>
    <property type="evidence" value="ECO:0007669"/>
    <property type="project" value="TreeGrafter"/>
</dbReference>
<dbReference type="InterPro" id="IPR036365">
    <property type="entry name" value="PGBD-like_sf"/>
</dbReference>
<feature type="binding site" evidence="9">
    <location>
        <position position="125"/>
    </location>
    <ligand>
        <name>Ca(2+)</name>
        <dbReference type="ChEBI" id="CHEBI:29108"/>
        <label>1</label>
    </ligand>
</feature>
<dbReference type="InterPro" id="IPR021190">
    <property type="entry name" value="Pept_M10A"/>
</dbReference>
<dbReference type="Proteomes" id="UP000777438">
    <property type="component" value="Unassembled WGS sequence"/>
</dbReference>
<dbReference type="PROSITE" id="PS00546">
    <property type="entry name" value="CYSTEINE_SWITCH"/>
    <property type="match status" value="1"/>
</dbReference>
<dbReference type="InterPro" id="IPR006026">
    <property type="entry name" value="Peptidase_Metallo"/>
</dbReference>
<feature type="binding site" evidence="9">
    <location>
        <position position="185"/>
    </location>
    <ligand>
        <name>Zn(2+)</name>
        <dbReference type="ChEBI" id="CHEBI:29105"/>
        <label>1</label>
    </ligand>
</feature>
<comment type="cofactor">
    <cofactor evidence="9">
        <name>Zn(2+)</name>
        <dbReference type="ChEBI" id="CHEBI:29105"/>
    </cofactor>
    <text evidence="9">Binds 2 Zn(2+) ions per subunit.</text>
</comment>
<protein>
    <submittedName>
        <fullName evidence="12">Matrix metallo proteinase</fullName>
    </submittedName>
</protein>
<dbReference type="GO" id="GO:0008270">
    <property type="term" value="F:zinc ion binding"/>
    <property type="evidence" value="ECO:0007669"/>
    <property type="project" value="InterPro"/>
</dbReference>
<reference evidence="12 13" key="1">
    <citation type="journal article" date="2021" name="Nat. Commun.">
        <title>Genetic determinants of endophytism in the Arabidopsis root mycobiome.</title>
        <authorList>
            <person name="Mesny F."/>
            <person name="Miyauchi S."/>
            <person name="Thiergart T."/>
            <person name="Pickel B."/>
            <person name="Atanasova L."/>
            <person name="Karlsson M."/>
            <person name="Huettel B."/>
            <person name="Barry K.W."/>
            <person name="Haridas S."/>
            <person name="Chen C."/>
            <person name="Bauer D."/>
            <person name="Andreopoulos W."/>
            <person name="Pangilinan J."/>
            <person name="LaButti K."/>
            <person name="Riley R."/>
            <person name="Lipzen A."/>
            <person name="Clum A."/>
            <person name="Drula E."/>
            <person name="Henrissat B."/>
            <person name="Kohler A."/>
            <person name="Grigoriev I.V."/>
            <person name="Martin F.M."/>
            <person name="Hacquard S."/>
        </authorList>
    </citation>
    <scope>NUCLEOTIDE SEQUENCE [LARGE SCALE GENOMIC DNA]</scope>
    <source>
        <strain evidence="12 13">MPI-CAGE-CH-0241</strain>
    </source>
</reference>
<evidence type="ECO:0000256" key="10">
    <source>
        <dbReference type="PIRSR" id="PIRSR621190-5"/>
    </source>
</evidence>
<feature type="active site" evidence="8">
    <location>
        <position position="220"/>
    </location>
</feature>
<dbReference type="InterPro" id="IPR033739">
    <property type="entry name" value="M10A_MMP"/>
</dbReference>
<gene>
    <name evidence="12" type="ORF">B0T10DRAFT_467316</name>
</gene>
<evidence type="ECO:0000256" key="5">
    <source>
        <dbReference type="ARBA" id="ARBA00022833"/>
    </source>
</evidence>
<feature type="binding site" evidence="9">
    <location>
        <position position="160"/>
    </location>
    <ligand>
        <name>Ca(2+)</name>
        <dbReference type="ChEBI" id="CHEBI:29108"/>
        <label>2</label>
    </ligand>
</feature>
<feature type="binding site" evidence="9">
    <location>
        <position position="199"/>
    </location>
    <ligand>
        <name>Ca(2+)</name>
        <dbReference type="ChEBI" id="CHEBI:29108"/>
        <label>2</label>
    </ligand>
</feature>
<keyword evidence="7" id="KW-0865">Zymogen</keyword>
<name>A0A9P9AHQ9_9HYPO</name>
<keyword evidence="2 9" id="KW-0479">Metal-binding</keyword>
<keyword evidence="9" id="KW-0106">Calcium</keyword>
<evidence type="ECO:0000256" key="6">
    <source>
        <dbReference type="ARBA" id="ARBA00023049"/>
    </source>
</evidence>
<feature type="binding site" evidence="9">
    <location>
        <position position="206"/>
    </location>
    <ligand>
        <name>Ca(2+)</name>
        <dbReference type="ChEBI" id="CHEBI:29108"/>
        <label>1</label>
    </ligand>
</feature>
<evidence type="ECO:0000313" key="13">
    <source>
        <dbReference type="Proteomes" id="UP000777438"/>
    </source>
</evidence>
<dbReference type="GO" id="GO:0004222">
    <property type="term" value="F:metalloendopeptidase activity"/>
    <property type="evidence" value="ECO:0007669"/>
    <property type="project" value="InterPro"/>
</dbReference>
<dbReference type="EMBL" id="JAGPYM010000074">
    <property type="protein sequence ID" value="KAH6869319.1"/>
    <property type="molecule type" value="Genomic_DNA"/>
</dbReference>
<comment type="caution">
    <text evidence="12">The sequence shown here is derived from an EMBL/GenBank/DDBJ whole genome shotgun (WGS) entry which is preliminary data.</text>
</comment>
<feature type="binding site" evidence="9">
    <location>
        <position position="237"/>
    </location>
    <ligand>
        <name>Zn(2+)</name>
        <dbReference type="ChEBI" id="CHEBI:29105"/>
        <label>2</label>
        <note>catalytic</note>
    </ligand>
</feature>
<dbReference type="GO" id="GO:0006508">
    <property type="term" value="P:proteolysis"/>
    <property type="evidence" value="ECO:0007669"/>
    <property type="project" value="UniProtKB-KW"/>
</dbReference>
<feature type="domain" description="Peptidase metallopeptidase" evidence="11">
    <location>
        <begin position="106"/>
        <end position="260"/>
    </location>
</feature>
<dbReference type="Pfam" id="PF01471">
    <property type="entry name" value="PG_binding_1"/>
    <property type="match status" value="1"/>
</dbReference>
<dbReference type="PRINTS" id="PR00138">
    <property type="entry name" value="MATRIXIN"/>
</dbReference>
<dbReference type="GO" id="GO:0031012">
    <property type="term" value="C:extracellular matrix"/>
    <property type="evidence" value="ECO:0007669"/>
    <property type="project" value="InterPro"/>
</dbReference>
<evidence type="ECO:0000256" key="3">
    <source>
        <dbReference type="ARBA" id="ARBA00022729"/>
    </source>
</evidence>
<dbReference type="SUPFAM" id="SSF47090">
    <property type="entry name" value="PGBD-like"/>
    <property type="match status" value="1"/>
</dbReference>
<keyword evidence="4" id="KW-0378">Hydrolase</keyword>
<feature type="short sequence motif" description="Cysteine switch" evidence="10">
    <location>
        <begin position="90"/>
        <end position="97"/>
    </location>
</feature>
<dbReference type="Pfam" id="PF00413">
    <property type="entry name" value="Peptidase_M10"/>
    <property type="match status" value="1"/>
</dbReference>
<evidence type="ECO:0000259" key="11">
    <source>
        <dbReference type="SMART" id="SM00235"/>
    </source>
</evidence>
<evidence type="ECO:0000256" key="2">
    <source>
        <dbReference type="ARBA" id="ARBA00022723"/>
    </source>
</evidence>
<feature type="binding site" evidence="9">
    <location>
        <position position="229"/>
    </location>
    <ligand>
        <name>Zn(2+)</name>
        <dbReference type="ChEBI" id="CHEBI:29105"/>
        <label>2</label>
        <note>catalytic</note>
    </ligand>
</feature>
<feature type="binding site" evidence="9">
    <location>
        <position position="206"/>
    </location>
    <ligand>
        <name>Ca(2+)</name>
        <dbReference type="ChEBI" id="CHEBI:29108"/>
        <label>3</label>
    </ligand>
</feature>
<dbReference type="OrthoDB" id="65569at2759"/>
<dbReference type="InterPro" id="IPR021158">
    <property type="entry name" value="Pept_M10A_Zn_BS"/>
</dbReference>
<evidence type="ECO:0000256" key="9">
    <source>
        <dbReference type="PIRSR" id="PIRSR621190-2"/>
    </source>
</evidence>
<feature type="binding site" description="in inhibited form" evidence="9">
    <location>
        <position position="92"/>
    </location>
    <ligand>
        <name>Zn(2+)</name>
        <dbReference type="ChEBI" id="CHEBI:29105"/>
        <label>2</label>
        <note>catalytic</note>
    </ligand>
</feature>